<name>A0A7Y9S4G1_9ACTN</name>
<reference evidence="1 2" key="1">
    <citation type="submission" date="2020-07" db="EMBL/GenBank/DDBJ databases">
        <title>Sequencing the genomes of 1000 actinobacteria strains.</title>
        <authorList>
            <person name="Klenk H.-P."/>
        </authorList>
    </citation>
    <scope>NUCLEOTIDE SEQUENCE [LARGE SCALE GENOMIC DNA]</scope>
    <source>
        <strain evidence="1 2">DSM 23819</strain>
    </source>
</reference>
<gene>
    <name evidence="1" type="ORF">BJ980_002467</name>
</gene>
<evidence type="ECO:0008006" key="3">
    <source>
        <dbReference type="Google" id="ProtNLM"/>
    </source>
</evidence>
<accession>A0A7Y9S4G1</accession>
<dbReference type="InterPro" id="IPR003673">
    <property type="entry name" value="CoA-Trfase_fam_III"/>
</dbReference>
<protein>
    <recommendedName>
        <fullName evidence="3">CoA transferase</fullName>
    </recommendedName>
</protein>
<dbReference type="Pfam" id="PF02515">
    <property type="entry name" value="CoA_transf_3"/>
    <property type="match status" value="1"/>
</dbReference>
<keyword evidence="2" id="KW-1185">Reference proteome</keyword>
<dbReference type="InterPro" id="IPR023606">
    <property type="entry name" value="CoA-Trfase_III_dom_1_sf"/>
</dbReference>
<comment type="caution">
    <text evidence="1">The sequence shown here is derived from an EMBL/GenBank/DDBJ whole genome shotgun (WGS) entry which is preliminary data.</text>
</comment>
<dbReference type="SUPFAM" id="SSF89796">
    <property type="entry name" value="CoA-transferase family III (CaiB/BaiF)"/>
    <property type="match status" value="1"/>
</dbReference>
<dbReference type="PANTHER" id="PTHR48228:SF5">
    <property type="entry name" value="ALPHA-METHYLACYL-COA RACEMASE"/>
    <property type="match status" value="1"/>
</dbReference>
<organism evidence="1 2">
    <name type="scientific">Nocardioides daedukensis</name>
    <dbReference type="NCBI Taxonomy" id="634462"/>
    <lineage>
        <taxon>Bacteria</taxon>
        <taxon>Bacillati</taxon>
        <taxon>Actinomycetota</taxon>
        <taxon>Actinomycetes</taxon>
        <taxon>Propionibacteriales</taxon>
        <taxon>Nocardioidaceae</taxon>
        <taxon>Nocardioides</taxon>
    </lineage>
</organism>
<dbReference type="Gene3D" id="3.40.50.10540">
    <property type="entry name" value="Crotonobetainyl-coa:carnitine coa-transferase, domain 1"/>
    <property type="match status" value="1"/>
</dbReference>
<dbReference type="GO" id="GO:0003824">
    <property type="term" value="F:catalytic activity"/>
    <property type="evidence" value="ECO:0007669"/>
    <property type="project" value="InterPro"/>
</dbReference>
<dbReference type="Proteomes" id="UP000540656">
    <property type="component" value="Unassembled WGS sequence"/>
</dbReference>
<sequence length="393" mass="41144">MGPSTVGGVAELLARDLGHPLEPELLAGLDQESAADDWAGTGLLDASGRAVPLNAIAHGRSATVARAAGVVLGSVAHQRFGATLRLDGAQVLGRRAALAGTSYRTSPDQVSRGGSARLLRATDGWWVLNLARPSDLDMVPALVEDEVEDPWLAVERWSARITAQAAVDRATLLDLPAARLGETPPPNVPWQITSTAARHASTTRRVVNLGSLWAAPLAAHVLGRLGFEVIHVESVQRRDASRWGDPDFYAELRAGAEVRTIDLAATHGRDELARVVGSADVVIEASRPRALEGLGISHANVMADAKARTWLQITGHGPDQPHRVGFGDDAAVAGGIVMVRDDGTPDFLGDAVADPLTGLLGALAVAASHSSDRSTIVRTSLAGSAAYSRTPQE</sequence>
<dbReference type="AlphaFoldDB" id="A0A7Y9S4G1"/>
<proteinExistence type="predicted"/>
<dbReference type="InterPro" id="IPR050509">
    <property type="entry name" value="CoA-transferase_III"/>
</dbReference>
<evidence type="ECO:0000313" key="1">
    <source>
        <dbReference type="EMBL" id="NYG59544.1"/>
    </source>
</evidence>
<dbReference type="EMBL" id="JACCAA010000001">
    <property type="protein sequence ID" value="NYG59544.1"/>
    <property type="molecule type" value="Genomic_DNA"/>
</dbReference>
<dbReference type="PANTHER" id="PTHR48228">
    <property type="entry name" value="SUCCINYL-COA--D-CITRAMALATE COA-TRANSFERASE"/>
    <property type="match status" value="1"/>
</dbReference>
<dbReference type="RefSeq" id="WP_179502582.1">
    <property type="nucleotide sequence ID" value="NZ_JACCAA010000001.1"/>
</dbReference>
<evidence type="ECO:0000313" key="2">
    <source>
        <dbReference type="Proteomes" id="UP000540656"/>
    </source>
</evidence>